<dbReference type="AlphaFoldDB" id="A0A0G0GAN3"/>
<protein>
    <submittedName>
        <fullName evidence="1">GHMP kinase</fullName>
    </submittedName>
</protein>
<sequence length="293" mass="33169">MYGRLNREVKIYREIYPLRILDLGGWTDTWFSKYGNVCNISVLTRLFGSSSGPFRGIDIIISQKQSMLSKIVINAMDLNFDLTISLEELRKDVFDHQNLLASTLSQVWTGSLSHFETEILIMSPVEPGASMGTSATVSGGLLDLLEKMRYKEKDKVDKKFIVKKAFSVEKTVMRRQTGTQDYFSAVFGLGAQKIIVTDYPNTDIEKINLSLKTKEKLEAGLVTVFIGRHDSSDTHLMVIKRMEEDENNLNDLEPLRQCAVRGADALANNDLIKYGECLSENTNYQKRLHPDLV</sequence>
<dbReference type="InterPro" id="IPR020568">
    <property type="entry name" value="Ribosomal_Su5_D2-typ_SF"/>
</dbReference>
<keyword evidence="1" id="KW-0808">Transferase</keyword>
<dbReference type="EMBL" id="LBRB01000008">
    <property type="protein sequence ID" value="KKP88772.1"/>
    <property type="molecule type" value="Genomic_DNA"/>
</dbReference>
<dbReference type="STRING" id="1618333.UR93_C0008G0001"/>
<comment type="caution">
    <text evidence="1">The sequence shown here is derived from an EMBL/GenBank/DDBJ whole genome shotgun (WGS) entry which is preliminary data.</text>
</comment>
<name>A0A0G0GAN3_9BACT</name>
<dbReference type="SUPFAM" id="SSF54211">
    <property type="entry name" value="Ribosomal protein S5 domain 2-like"/>
    <property type="match status" value="1"/>
</dbReference>
<keyword evidence="1" id="KW-0418">Kinase</keyword>
<evidence type="ECO:0000313" key="1">
    <source>
        <dbReference type="EMBL" id="KKP88772.1"/>
    </source>
</evidence>
<gene>
    <name evidence="1" type="ORF">UR93_C0008G0001</name>
</gene>
<feature type="non-terminal residue" evidence="1">
    <location>
        <position position="293"/>
    </location>
</feature>
<organism evidence="1 2">
    <name type="scientific">Berkelbacteria bacterium GW2011_GWA2_35_9</name>
    <dbReference type="NCBI Taxonomy" id="1618333"/>
    <lineage>
        <taxon>Bacteria</taxon>
        <taxon>Candidatus Berkelbacteria</taxon>
    </lineage>
</organism>
<dbReference type="Gene3D" id="3.30.230.120">
    <property type="match status" value="1"/>
</dbReference>
<evidence type="ECO:0000313" key="2">
    <source>
        <dbReference type="Proteomes" id="UP000034316"/>
    </source>
</evidence>
<proteinExistence type="predicted"/>
<reference evidence="1 2" key="1">
    <citation type="journal article" date="2015" name="Nature">
        <title>rRNA introns, odd ribosomes, and small enigmatic genomes across a large radiation of phyla.</title>
        <authorList>
            <person name="Brown C.T."/>
            <person name="Hug L.A."/>
            <person name="Thomas B.C."/>
            <person name="Sharon I."/>
            <person name="Castelle C.J."/>
            <person name="Singh A."/>
            <person name="Wilkins M.J."/>
            <person name="Williams K.H."/>
            <person name="Banfield J.F."/>
        </authorList>
    </citation>
    <scope>NUCLEOTIDE SEQUENCE [LARGE SCALE GENOMIC DNA]</scope>
</reference>
<dbReference type="Proteomes" id="UP000034316">
    <property type="component" value="Unassembled WGS sequence"/>
</dbReference>
<accession>A0A0G0GAN3</accession>
<dbReference type="GO" id="GO:0016301">
    <property type="term" value="F:kinase activity"/>
    <property type="evidence" value="ECO:0007669"/>
    <property type="project" value="UniProtKB-KW"/>
</dbReference>